<evidence type="ECO:0000256" key="1">
    <source>
        <dbReference type="SAM" id="SignalP"/>
    </source>
</evidence>
<organism evidence="2 3">
    <name type="scientific">Aquabacterium lacunae</name>
    <dbReference type="NCBI Taxonomy" id="2528630"/>
    <lineage>
        <taxon>Bacteria</taxon>
        <taxon>Pseudomonadati</taxon>
        <taxon>Pseudomonadota</taxon>
        <taxon>Betaproteobacteria</taxon>
        <taxon>Burkholderiales</taxon>
        <taxon>Aquabacterium</taxon>
    </lineage>
</organism>
<dbReference type="PROSITE" id="PS51257">
    <property type="entry name" value="PROKAR_LIPOPROTEIN"/>
    <property type="match status" value="1"/>
</dbReference>
<feature type="chain" id="PRO_5020439408" description="Discoidin domain-containing protein" evidence="1">
    <location>
        <begin position="22"/>
        <end position="235"/>
    </location>
</feature>
<sequence>MNKTIWALMPLCAALTMGLGACSERLSLAPAGEGSKNAAADPVASEAEAPADLQVATLPETPAVDDASRLEYETMEERYMADTGAQWGVQATTGSSVGDNVAAQVVSDPERSPMNATGPANGNTWRNLHDAEGLDWLTVTYAQPVHATEVRVVLRGQVGPRAITRLDAIDETGQPHTLWAGDVGDPPEWRGDRTWFIRKFERTPFKVASVRVVFANKVVPGVKLVDAVQVVGRPG</sequence>
<dbReference type="Proteomes" id="UP000292120">
    <property type="component" value="Unassembled WGS sequence"/>
</dbReference>
<evidence type="ECO:0000313" key="2">
    <source>
        <dbReference type="EMBL" id="TBO31372.1"/>
    </source>
</evidence>
<feature type="signal peptide" evidence="1">
    <location>
        <begin position="1"/>
        <end position="21"/>
    </location>
</feature>
<dbReference type="RefSeq" id="WP_130967827.1">
    <property type="nucleotide sequence ID" value="NZ_SIXI01000003.1"/>
</dbReference>
<reference evidence="2 3" key="1">
    <citation type="submission" date="2019-02" db="EMBL/GenBank/DDBJ databases">
        <title>Aquabacterium sp. strain KMB7.</title>
        <authorList>
            <person name="Chen W.-M."/>
        </authorList>
    </citation>
    <scope>NUCLEOTIDE SEQUENCE [LARGE SCALE GENOMIC DNA]</scope>
    <source>
        <strain evidence="2 3">KMB7</strain>
    </source>
</reference>
<dbReference type="OrthoDB" id="5986482at2"/>
<evidence type="ECO:0008006" key="4">
    <source>
        <dbReference type="Google" id="ProtNLM"/>
    </source>
</evidence>
<protein>
    <recommendedName>
        <fullName evidence="4">Discoidin domain-containing protein</fullName>
    </recommendedName>
</protein>
<name>A0A4Q9H4E4_9BURK</name>
<gene>
    <name evidence="2" type="ORF">EYS42_09025</name>
</gene>
<dbReference type="EMBL" id="SIXI01000003">
    <property type="protein sequence ID" value="TBO31372.1"/>
    <property type="molecule type" value="Genomic_DNA"/>
</dbReference>
<proteinExistence type="predicted"/>
<evidence type="ECO:0000313" key="3">
    <source>
        <dbReference type="Proteomes" id="UP000292120"/>
    </source>
</evidence>
<keyword evidence="3" id="KW-1185">Reference proteome</keyword>
<accession>A0A4Q9H4E4</accession>
<comment type="caution">
    <text evidence="2">The sequence shown here is derived from an EMBL/GenBank/DDBJ whole genome shotgun (WGS) entry which is preliminary data.</text>
</comment>
<keyword evidence="1" id="KW-0732">Signal</keyword>
<dbReference type="AlphaFoldDB" id="A0A4Q9H4E4"/>